<feature type="compositionally biased region" description="Polar residues" evidence="1">
    <location>
        <begin position="199"/>
        <end position="211"/>
    </location>
</feature>
<evidence type="ECO:0000256" key="2">
    <source>
        <dbReference type="SAM" id="Phobius"/>
    </source>
</evidence>
<feature type="region of interest" description="Disordered" evidence="1">
    <location>
        <begin position="199"/>
        <end position="250"/>
    </location>
</feature>
<name>A0AAV0IUX9_9ROSI</name>
<keyword evidence="5" id="KW-1185">Reference proteome</keyword>
<reference evidence="4" key="1">
    <citation type="submission" date="2022-08" db="EMBL/GenBank/DDBJ databases">
        <authorList>
            <person name="Gutierrez-Valencia J."/>
        </authorList>
    </citation>
    <scope>NUCLEOTIDE SEQUENCE</scope>
</reference>
<dbReference type="Proteomes" id="UP001154282">
    <property type="component" value="Unassembled WGS sequence"/>
</dbReference>
<sequence>MGRRIPSTNDRYNLESTHPVFSVSLFIAGMAAVIAISTTLCGYGVERKLESKSSSMSPSSTKVAEDENSETSEGGGKQEKCRDLDEEGSSHGSALPLPPSKQLRATYSCNNFVATTSISRKNLTKAMSMNLKRSVSEAKKQDREERKIKREKMRNEDSVWMKTIILGEKCKVPDQEDDMDVIFDGKGRKVSAYHPRTMSSYGLSRTNSSIDHTAIPSSSHSLDGGDHHQRKVSNGNNIGKREGGEFSLSS</sequence>
<dbReference type="PANTHER" id="PTHR36801">
    <property type="entry name" value="OS06G0150200 PROTEIN"/>
    <property type="match status" value="1"/>
</dbReference>
<dbReference type="EMBL" id="CAMGYJ010000004">
    <property type="protein sequence ID" value="CAI0401376.1"/>
    <property type="molecule type" value="Genomic_DNA"/>
</dbReference>
<evidence type="ECO:0000256" key="1">
    <source>
        <dbReference type="SAM" id="MobiDB-lite"/>
    </source>
</evidence>
<evidence type="ECO:0000313" key="4">
    <source>
        <dbReference type="EMBL" id="CAI0401415.1"/>
    </source>
</evidence>
<keyword evidence="2" id="KW-0812">Transmembrane</keyword>
<comment type="caution">
    <text evidence="4">The sequence shown here is derived from an EMBL/GenBank/DDBJ whole genome shotgun (WGS) entry which is preliminary data.</text>
</comment>
<evidence type="ECO:0000313" key="3">
    <source>
        <dbReference type="EMBL" id="CAI0401376.1"/>
    </source>
</evidence>
<feature type="region of interest" description="Disordered" evidence="1">
    <location>
        <begin position="49"/>
        <end position="101"/>
    </location>
</feature>
<evidence type="ECO:0000313" key="5">
    <source>
        <dbReference type="Proteomes" id="UP001154282"/>
    </source>
</evidence>
<dbReference type="PANTHER" id="PTHR36801:SF3">
    <property type="entry name" value="OS06G0150300 PROTEIN"/>
    <property type="match status" value="1"/>
</dbReference>
<keyword evidence="2" id="KW-1133">Transmembrane helix</keyword>
<accession>A0AAV0IUX9</accession>
<dbReference type="AlphaFoldDB" id="A0AAV0IUX9"/>
<keyword evidence="2" id="KW-0472">Membrane</keyword>
<dbReference type="EMBL" id="CAMGYJ010000004">
    <property type="protein sequence ID" value="CAI0401415.1"/>
    <property type="molecule type" value="Genomic_DNA"/>
</dbReference>
<protein>
    <submittedName>
        <fullName evidence="4">Uncharacterized protein</fullName>
    </submittedName>
</protein>
<gene>
    <name evidence="3" type="ORF">LITE_LOCUS11173</name>
    <name evidence="4" type="ORF">LITE_LOCUS11192</name>
</gene>
<feature type="transmembrane region" description="Helical" evidence="2">
    <location>
        <begin position="20"/>
        <end position="45"/>
    </location>
</feature>
<organism evidence="4 5">
    <name type="scientific">Linum tenue</name>
    <dbReference type="NCBI Taxonomy" id="586396"/>
    <lineage>
        <taxon>Eukaryota</taxon>
        <taxon>Viridiplantae</taxon>
        <taxon>Streptophyta</taxon>
        <taxon>Embryophyta</taxon>
        <taxon>Tracheophyta</taxon>
        <taxon>Spermatophyta</taxon>
        <taxon>Magnoliopsida</taxon>
        <taxon>eudicotyledons</taxon>
        <taxon>Gunneridae</taxon>
        <taxon>Pentapetalae</taxon>
        <taxon>rosids</taxon>
        <taxon>fabids</taxon>
        <taxon>Malpighiales</taxon>
        <taxon>Linaceae</taxon>
        <taxon>Linum</taxon>
    </lineage>
</organism>
<proteinExistence type="predicted"/>